<gene>
    <name evidence="2" type="ORF">GMES_3753</name>
</gene>
<dbReference type="EMBL" id="BAEP01000074">
    <property type="protein sequence ID" value="GAC26029.1"/>
    <property type="molecule type" value="Genomic_DNA"/>
</dbReference>
<dbReference type="Proteomes" id="UP000006263">
    <property type="component" value="Unassembled WGS sequence"/>
</dbReference>
<dbReference type="RefSeq" id="WP_006994180.1">
    <property type="nucleotide sequence ID" value="NZ_BAEP01000074.1"/>
</dbReference>
<dbReference type="Gene3D" id="3.40.50.10610">
    <property type="entry name" value="ABC-type transport auxiliary lipoprotein component"/>
    <property type="match status" value="1"/>
</dbReference>
<dbReference type="InterPro" id="IPR005586">
    <property type="entry name" value="ABC_trans_aux"/>
</dbReference>
<reference evidence="2 3" key="1">
    <citation type="journal article" date="2017" name="Antonie Van Leeuwenhoek">
        <title>Rhizobium rhizosphaerae sp. nov., a novel species isolated from rice rhizosphere.</title>
        <authorList>
            <person name="Zhao J.J."/>
            <person name="Zhang J."/>
            <person name="Zhang R.J."/>
            <person name="Zhang C.W."/>
            <person name="Yin H.Q."/>
            <person name="Zhang X.X."/>
        </authorList>
    </citation>
    <scope>NUCLEOTIDE SEQUENCE [LARGE SCALE GENOMIC DNA]</scope>
    <source>
        <strain evidence="2 3">KMM 241</strain>
    </source>
</reference>
<dbReference type="PROSITE" id="PS51257">
    <property type="entry name" value="PROKAR_LIPOPROTEIN"/>
    <property type="match status" value="1"/>
</dbReference>
<evidence type="ECO:0000313" key="3">
    <source>
        <dbReference type="Proteomes" id="UP000006263"/>
    </source>
</evidence>
<proteinExistence type="predicted"/>
<dbReference type="Pfam" id="PF03886">
    <property type="entry name" value="ABC_trans_aux"/>
    <property type="match status" value="1"/>
</dbReference>
<protein>
    <recommendedName>
        <fullName evidence="1">ABC-type transport auxiliary lipoprotein component domain-containing protein</fullName>
    </recommendedName>
</protein>
<dbReference type="AlphaFoldDB" id="K6XZJ6"/>
<evidence type="ECO:0000313" key="2">
    <source>
        <dbReference type="EMBL" id="GAC26029.1"/>
    </source>
</evidence>
<sequence>MKMFSIFLTMILIGGCSSPPAPNRQVYLLNSDAPLITVENSKIERVVILDKIQLADHLKRPNLVMQIQGNQLYYSDLDLWAENLQNGVHNTMLAWLNQHAEATRFVAYDSPEANLGQEHLIVSVQYFMPTDQGTVISSGQYWQTGTGKNEQNVSMHSFSFTSALAQEGYRHSVALLAEQLSQLSFQIVGDFE</sequence>
<dbReference type="OrthoDB" id="6198336at2"/>
<dbReference type="eggNOG" id="COG3009">
    <property type="taxonomic scope" value="Bacteria"/>
</dbReference>
<name>K6XZJ6_9ALTE</name>
<feature type="domain" description="ABC-type transport auxiliary lipoprotein component" evidence="1">
    <location>
        <begin position="27"/>
        <end position="188"/>
    </location>
</feature>
<comment type="caution">
    <text evidence="2">The sequence shown here is derived from an EMBL/GenBank/DDBJ whole genome shotgun (WGS) entry which is preliminary data.</text>
</comment>
<accession>K6XZJ6</accession>
<organism evidence="2 3">
    <name type="scientific">Paraglaciecola mesophila KMM 241</name>
    <dbReference type="NCBI Taxonomy" id="1128912"/>
    <lineage>
        <taxon>Bacteria</taxon>
        <taxon>Pseudomonadati</taxon>
        <taxon>Pseudomonadota</taxon>
        <taxon>Gammaproteobacteria</taxon>
        <taxon>Alteromonadales</taxon>
        <taxon>Alteromonadaceae</taxon>
        <taxon>Paraglaciecola</taxon>
    </lineage>
</organism>
<dbReference type="SUPFAM" id="SSF159594">
    <property type="entry name" value="XCC0632-like"/>
    <property type="match status" value="1"/>
</dbReference>
<evidence type="ECO:0000259" key="1">
    <source>
        <dbReference type="Pfam" id="PF03886"/>
    </source>
</evidence>